<dbReference type="Proteomes" id="UP000027170">
    <property type="component" value="Unassembled WGS sequence"/>
</dbReference>
<organism evidence="1 2">
    <name type="scientific">Snodgrassella communis</name>
    <dbReference type="NCBI Taxonomy" id="2946699"/>
    <lineage>
        <taxon>Bacteria</taxon>
        <taxon>Pseudomonadati</taxon>
        <taxon>Pseudomonadota</taxon>
        <taxon>Betaproteobacteria</taxon>
        <taxon>Neisseriales</taxon>
        <taxon>Neisseriaceae</taxon>
        <taxon>Snodgrassella</taxon>
    </lineage>
</organism>
<accession>A0A836Z2T4</accession>
<keyword evidence="2" id="KW-1185">Reference proteome</keyword>
<reference evidence="1 2" key="1">
    <citation type="submission" date="2014-03" db="EMBL/GenBank/DDBJ databases">
        <title>The genomes of two eusocial bee gut symbionts.</title>
        <authorList>
            <person name="Kwong W.K."/>
            <person name="Engel P."/>
            <person name="Koch H."/>
            <person name="Moran N.A."/>
        </authorList>
    </citation>
    <scope>NUCLEOTIDE SEQUENCE [LARGE SCALE GENOMIC DNA]</scope>
    <source>
        <strain evidence="2">wkB29</strain>
    </source>
</reference>
<dbReference type="EMBL" id="JFZV01000011">
    <property type="protein sequence ID" value="KDN14092.1"/>
    <property type="molecule type" value="Genomic_DNA"/>
</dbReference>
<proteinExistence type="predicted"/>
<comment type="caution">
    <text evidence="1">The sequence shown here is derived from an EMBL/GenBank/DDBJ whole genome shotgun (WGS) entry which is preliminary data.</text>
</comment>
<dbReference type="AlphaFoldDB" id="A0A836Z2T4"/>
<evidence type="ECO:0000313" key="1">
    <source>
        <dbReference type="EMBL" id="KDN14092.1"/>
    </source>
</evidence>
<evidence type="ECO:0000313" key="2">
    <source>
        <dbReference type="Proteomes" id="UP000027170"/>
    </source>
</evidence>
<sequence>MRSNLYYHRLKPELTKIIYQQVNTINIYKGFEQVLELVLNT</sequence>
<protein>
    <submittedName>
        <fullName evidence="1">Uncharacterized protein</fullName>
    </submittedName>
</protein>
<name>A0A836Z2T4_9NEIS</name>
<gene>
    <name evidence="1" type="ORF">SALWKB29_1882</name>
</gene>